<keyword evidence="2" id="KW-1185">Reference proteome</keyword>
<gene>
    <name evidence="1" type="ORF">QE152_g26580</name>
</gene>
<organism evidence="1 2">
    <name type="scientific">Popillia japonica</name>
    <name type="common">Japanese beetle</name>
    <dbReference type="NCBI Taxonomy" id="7064"/>
    <lineage>
        <taxon>Eukaryota</taxon>
        <taxon>Metazoa</taxon>
        <taxon>Ecdysozoa</taxon>
        <taxon>Arthropoda</taxon>
        <taxon>Hexapoda</taxon>
        <taxon>Insecta</taxon>
        <taxon>Pterygota</taxon>
        <taxon>Neoptera</taxon>
        <taxon>Endopterygota</taxon>
        <taxon>Coleoptera</taxon>
        <taxon>Polyphaga</taxon>
        <taxon>Scarabaeiformia</taxon>
        <taxon>Scarabaeidae</taxon>
        <taxon>Rutelinae</taxon>
        <taxon>Popillia</taxon>
    </lineage>
</organism>
<evidence type="ECO:0000313" key="2">
    <source>
        <dbReference type="Proteomes" id="UP001458880"/>
    </source>
</evidence>
<sequence>MGPLLIIKERVRTLTSLQKYNFQVGNFSGDSTSNVPPDVYAYSFPTSSYPCEGIGCGQTLPNFNNPPLIESFPYVIPEEPFIFPEIENGLYPFALDTLDPFILGRYGYNCYK</sequence>
<protein>
    <submittedName>
        <fullName evidence="1">Uncharacterized protein</fullName>
    </submittedName>
</protein>
<accession>A0AAW1JWM4</accession>
<dbReference type="Proteomes" id="UP001458880">
    <property type="component" value="Unassembled WGS sequence"/>
</dbReference>
<dbReference type="EMBL" id="JASPKY010000308">
    <property type="protein sequence ID" value="KAK9709499.1"/>
    <property type="molecule type" value="Genomic_DNA"/>
</dbReference>
<evidence type="ECO:0000313" key="1">
    <source>
        <dbReference type="EMBL" id="KAK9709499.1"/>
    </source>
</evidence>
<reference evidence="1 2" key="1">
    <citation type="journal article" date="2024" name="BMC Genomics">
        <title>De novo assembly and annotation of Popillia japonica's genome with initial clues to its potential as an invasive pest.</title>
        <authorList>
            <person name="Cucini C."/>
            <person name="Boschi S."/>
            <person name="Funari R."/>
            <person name="Cardaioli E."/>
            <person name="Iannotti N."/>
            <person name="Marturano G."/>
            <person name="Paoli F."/>
            <person name="Bruttini M."/>
            <person name="Carapelli A."/>
            <person name="Frati F."/>
            <person name="Nardi F."/>
        </authorList>
    </citation>
    <scope>NUCLEOTIDE SEQUENCE [LARGE SCALE GENOMIC DNA]</scope>
    <source>
        <strain evidence="1">DMR45628</strain>
    </source>
</reference>
<comment type="caution">
    <text evidence="1">The sequence shown here is derived from an EMBL/GenBank/DDBJ whole genome shotgun (WGS) entry which is preliminary data.</text>
</comment>
<dbReference type="AlphaFoldDB" id="A0AAW1JWM4"/>
<name>A0AAW1JWM4_POPJA</name>
<proteinExistence type="predicted"/>